<evidence type="ECO:0000259" key="3">
    <source>
        <dbReference type="Pfam" id="PF24883"/>
    </source>
</evidence>
<keyword evidence="1" id="KW-0677">Repeat</keyword>
<dbReference type="InterPro" id="IPR027417">
    <property type="entry name" value="P-loop_NTPase"/>
</dbReference>
<feature type="domain" description="Nephrocystin 3-like N-terminal" evidence="3">
    <location>
        <begin position="396"/>
        <end position="445"/>
    </location>
</feature>
<evidence type="ECO:0000256" key="1">
    <source>
        <dbReference type="ARBA" id="ARBA00022737"/>
    </source>
</evidence>
<dbReference type="EMBL" id="JARKIF010000001">
    <property type="protein sequence ID" value="KAJ7651049.1"/>
    <property type="molecule type" value="Genomic_DNA"/>
</dbReference>
<dbReference type="Proteomes" id="UP001221142">
    <property type="component" value="Unassembled WGS sequence"/>
</dbReference>
<dbReference type="AlphaFoldDB" id="A0AAD7CKG8"/>
<gene>
    <name evidence="4" type="ORF">FB45DRAFT_997746</name>
</gene>
<feature type="non-terminal residue" evidence="4">
    <location>
        <position position="1"/>
    </location>
</feature>
<keyword evidence="5" id="KW-1185">Reference proteome</keyword>
<evidence type="ECO:0000313" key="4">
    <source>
        <dbReference type="EMBL" id="KAJ7651049.1"/>
    </source>
</evidence>
<evidence type="ECO:0000256" key="2">
    <source>
        <dbReference type="SAM" id="MobiDB-lite"/>
    </source>
</evidence>
<comment type="caution">
    <text evidence="4">The sequence shown here is derived from an EMBL/GenBank/DDBJ whole genome shotgun (WGS) entry which is preliminary data.</text>
</comment>
<dbReference type="InterPro" id="IPR056884">
    <property type="entry name" value="NPHP3-like_N"/>
</dbReference>
<feature type="region of interest" description="Disordered" evidence="2">
    <location>
        <begin position="187"/>
        <end position="206"/>
    </location>
</feature>
<sequence length="449" mass="50196">MERFKFDITKILSLLPQLCISPCIDFPEFTSTIQSFTVVVNTCIFHLDAVWEDLDKVLKAATWPSTSPSPSHTDRHVYEDIFSTRPKCRSTPMEALAAFSCQGHWLLSRDQYRVGLEPQAAVELWIQHLHHKTELICQGTFNIEDLLQKSKTAHRQVIGLSLSKSGNKKLGRLWIRLTESLAHSETHDTAALDQTPAAASSGAIPDTETWRQDIGKKVKQTWQGLHQITRIIAPFVPEPFNTPFEIFNTISDVAVEYMENKEAVEDALVKLSAQLVEVEGVLLDSEKYNIDITTSSKELADLVIKQAVEMRNIQSKATAKKIFEQHEITGKISQCIDILKQGTDNYHRRMSLAIARDVKKNVDFALASMLPSFAARALFDADTGAATSPRRACTPGTRKELLEKLENWALDKSPNTSPIFWLSGMAGTGKSTVAYTICKLLQGHKQFGA</sequence>
<protein>
    <recommendedName>
        <fullName evidence="3">Nephrocystin 3-like N-terminal domain-containing protein</fullName>
    </recommendedName>
</protein>
<organism evidence="4 5">
    <name type="scientific">Roridomyces roridus</name>
    <dbReference type="NCBI Taxonomy" id="1738132"/>
    <lineage>
        <taxon>Eukaryota</taxon>
        <taxon>Fungi</taxon>
        <taxon>Dikarya</taxon>
        <taxon>Basidiomycota</taxon>
        <taxon>Agaricomycotina</taxon>
        <taxon>Agaricomycetes</taxon>
        <taxon>Agaricomycetidae</taxon>
        <taxon>Agaricales</taxon>
        <taxon>Marasmiineae</taxon>
        <taxon>Mycenaceae</taxon>
        <taxon>Roridomyces</taxon>
    </lineage>
</organism>
<dbReference type="SUPFAM" id="SSF52540">
    <property type="entry name" value="P-loop containing nucleoside triphosphate hydrolases"/>
    <property type="match status" value="1"/>
</dbReference>
<proteinExistence type="predicted"/>
<dbReference type="Pfam" id="PF24883">
    <property type="entry name" value="NPHP3_N"/>
    <property type="match status" value="1"/>
</dbReference>
<reference evidence="4" key="1">
    <citation type="submission" date="2023-03" db="EMBL/GenBank/DDBJ databases">
        <title>Massive genome expansion in bonnet fungi (Mycena s.s.) driven by repeated elements and novel gene families across ecological guilds.</title>
        <authorList>
            <consortium name="Lawrence Berkeley National Laboratory"/>
            <person name="Harder C.B."/>
            <person name="Miyauchi S."/>
            <person name="Viragh M."/>
            <person name="Kuo A."/>
            <person name="Thoen E."/>
            <person name="Andreopoulos B."/>
            <person name="Lu D."/>
            <person name="Skrede I."/>
            <person name="Drula E."/>
            <person name="Henrissat B."/>
            <person name="Morin E."/>
            <person name="Kohler A."/>
            <person name="Barry K."/>
            <person name="LaButti K."/>
            <person name="Morin E."/>
            <person name="Salamov A."/>
            <person name="Lipzen A."/>
            <person name="Mereny Z."/>
            <person name="Hegedus B."/>
            <person name="Baldrian P."/>
            <person name="Stursova M."/>
            <person name="Weitz H."/>
            <person name="Taylor A."/>
            <person name="Grigoriev I.V."/>
            <person name="Nagy L.G."/>
            <person name="Martin F."/>
            <person name="Kauserud H."/>
        </authorList>
    </citation>
    <scope>NUCLEOTIDE SEQUENCE</scope>
    <source>
        <strain evidence="4">9284</strain>
    </source>
</reference>
<name>A0AAD7CKG8_9AGAR</name>
<accession>A0AAD7CKG8</accession>
<evidence type="ECO:0000313" key="5">
    <source>
        <dbReference type="Proteomes" id="UP001221142"/>
    </source>
</evidence>